<accession>A0AAE5BRN0</accession>
<evidence type="ECO:0000256" key="10">
    <source>
        <dbReference type="ARBA" id="ARBA00023180"/>
    </source>
</evidence>
<dbReference type="SUPFAM" id="SSF51120">
    <property type="entry name" value="beta-Roll"/>
    <property type="match status" value="5"/>
</dbReference>
<evidence type="ECO:0000256" key="1">
    <source>
        <dbReference type="ARBA" id="ARBA00004479"/>
    </source>
</evidence>
<dbReference type="SUPFAM" id="SSF69318">
    <property type="entry name" value="Integrin alpha N-terminal domain"/>
    <property type="match status" value="2"/>
</dbReference>
<dbReference type="InterPro" id="IPR013519">
    <property type="entry name" value="Int_alpha_beta-p"/>
</dbReference>
<keyword evidence="10" id="KW-0325">Glycoprotein</keyword>
<evidence type="ECO:0000256" key="2">
    <source>
        <dbReference type="ARBA" id="ARBA00007449"/>
    </source>
</evidence>
<evidence type="ECO:0000256" key="8">
    <source>
        <dbReference type="ARBA" id="ARBA00023136"/>
    </source>
</evidence>
<evidence type="ECO:0000256" key="7">
    <source>
        <dbReference type="ARBA" id="ARBA00023037"/>
    </source>
</evidence>
<proteinExistence type="inferred from homology"/>
<dbReference type="PRINTS" id="PR00313">
    <property type="entry name" value="CABNDNGRPT"/>
</dbReference>
<dbReference type="PRINTS" id="PR01186">
    <property type="entry name" value="INTEGRINB"/>
</dbReference>
<reference evidence="12" key="1">
    <citation type="submission" date="2020-01" db="EMBL/GenBank/DDBJ databases">
        <authorList>
            <person name="Chen W.-M."/>
        </authorList>
    </citation>
    <scope>NUCLEOTIDE SEQUENCE</scope>
    <source>
        <strain evidence="12">CYK-10</strain>
    </source>
</reference>
<keyword evidence="7" id="KW-0401">Integrin</keyword>
<feature type="domain" description="VWFA" evidence="11">
    <location>
        <begin position="1108"/>
        <end position="1229"/>
    </location>
</feature>
<keyword evidence="13" id="KW-1185">Reference proteome</keyword>
<evidence type="ECO:0000313" key="12">
    <source>
        <dbReference type="EMBL" id="NBZ86765.1"/>
    </source>
</evidence>
<dbReference type="SUPFAM" id="SSF53300">
    <property type="entry name" value="vWA-like"/>
    <property type="match status" value="1"/>
</dbReference>
<dbReference type="InterPro" id="IPR002035">
    <property type="entry name" value="VWF_A"/>
</dbReference>
<organism evidence="12 13">
    <name type="scientific">Stagnihabitans tardus</name>
    <dbReference type="NCBI Taxonomy" id="2699202"/>
    <lineage>
        <taxon>Bacteria</taxon>
        <taxon>Pseudomonadati</taxon>
        <taxon>Pseudomonadota</taxon>
        <taxon>Alphaproteobacteria</taxon>
        <taxon>Rhodobacterales</taxon>
        <taxon>Paracoccaceae</taxon>
        <taxon>Stagnihabitans</taxon>
    </lineage>
</organism>
<evidence type="ECO:0000256" key="4">
    <source>
        <dbReference type="ARBA" id="ARBA00022729"/>
    </source>
</evidence>
<dbReference type="PROSITE" id="PS51470">
    <property type="entry name" value="FG_GAP"/>
    <property type="match status" value="2"/>
</dbReference>
<evidence type="ECO:0000256" key="6">
    <source>
        <dbReference type="ARBA" id="ARBA00022801"/>
    </source>
</evidence>
<dbReference type="GO" id="GO:0016020">
    <property type="term" value="C:membrane"/>
    <property type="evidence" value="ECO:0007669"/>
    <property type="project" value="UniProtKB-SubCell"/>
</dbReference>
<dbReference type="RefSeq" id="WP_168773580.1">
    <property type="nucleotide sequence ID" value="NZ_JAABNR010000003.1"/>
</dbReference>
<dbReference type="Gene3D" id="2.150.10.10">
    <property type="entry name" value="Serralysin-like metalloprotease, C-terminal"/>
    <property type="match status" value="5"/>
</dbReference>
<dbReference type="Pfam" id="PF00362">
    <property type="entry name" value="Integrin_beta"/>
    <property type="match status" value="1"/>
</dbReference>
<dbReference type="InterPro" id="IPR011049">
    <property type="entry name" value="Serralysin-like_metalloprot_C"/>
</dbReference>
<dbReference type="PANTHER" id="PTHR23221">
    <property type="entry name" value="GLYCOSYLPHOSPHATIDYLINOSITOL PHOSPHOLIPASE D"/>
    <property type="match status" value="1"/>
</dbReference>
<evidence type="ECO:0000313" key="13">
    <source>
        <dbReference type="Proteomes" id="UP001193501"/>
    </source>
</evidence>
<dbReference type="GO" id="GO:0005509">
    <property type="term" value="F:calcium ion binding"/>
    <property type="evidence" value="ECO:0007669"/>
    <property type="project" value="InterPro"/>
</dbReference>
<dbReference type="Gene3D" id="3.40.50.410">
    <property type="entry name" value="von Willebrand factor, type A domain"/>
    <property type="match status" value="1"/>
</dbReference>
<keyword evidence="5" id="KW-0677">Repeat</keyword>
<keyword evidence="9" id="KW-1015">Disulfide bond</keyword>
<dbReference type="GO" id="GO:0007229">
    <property type="term" value="P:integrin-mediated signaling pathway"/>
    <property type="evidence" value="ECO:0007669"/>
    <property type="project" value="UniProtKB-KW"/>
</dbReference>
<dbReference type="EMBL" id="JAABNR010000003">
    <property type="protein sequence ID" value="NBZ86765.1"/>
    <property type="molecule type" value="Genomic_DNA"/>
</dbReference>
<dbReference type="SMART" id="SM00191">
    <property type="entry name" value="Int_alpha"/>
    <property type="match status" value="7"/>
</dbReference>
<name>A0AAE5BRN0_9RHOB</name>
<dbReference type="Pfam" id="PF00353">
    <property type="entry name" value="HemolysinCabind"/>
    <property type="match status" value="9"/>
</dbReference>
<dbReference type="InterPro" id="IPR013517">
    <property type="entry name" value="FG-GAP"/>
</dbReference>
<dbReference type="Pfam" id="PF01839">
    <property type="entry name" value="FG-GAP"/>
    <property type="match status" value="4"/>
</dbReference>
<gene>
    <name evidence="12" type="ORF">GV832_04165</name>
</gene>
<evidence type="ECO:0000259" key="11">
    <source>
        <dbReference type="PROSITE" id="PS50234"/>
    </source>
</evidence>
<dbReference type="InterPro" id="IPR018511">
    <property type="entry name" value="Hemolysin-typ_Ca-bd_CS"/>
</dbReference>
<dbReference type="InterPro" id="IPR015812">
    <property type="entry name" value="Integrin_bsu"/>
</dbReference>
<comment type="subcellular location">
    <subcellularLocation>
        <location evidence="1">Membrane</location>
        <topology evidence="1">Single-pass type I membrane protein</topology>
    </subcellularLocation>
</comment>
<comment type="caution">
    <text evidence="12">The sequence shown here is derived from an EMBL/GenBank/DDBJ whole genome shotgun (WGS) entry which is preliminary data.</text>
</comment>
<keyword evidence="3" id="KW-0812">Transmembrane</keyword>
<dbReference type="GO" id="GO:0005615">
    <property type="term" value="C:extracellular space"/>
    <property type="evidence" value="ECO:0007669"/>
    <property type="project" value="InterPro"/>
</dbReference>
<evidence type="ECO:0000256" key="5">
    <source>
        <dbReference type="ARBA" id="ARBA00022737"/>
    </source>
</evidence>
<dbReference type="InterPro" id="IPR001343">
    <property type="entry name" value="Hemolysn_Ca-bd"/>
</dbReference>
<dbReference type="InterPro" id="IPR036465">
    <property type="entry name" value="vWFA_dom_sf"/>
</dbReference>
<keyword evidence="6" id="KW-0378">Hydrolase</keyword>
<dbReference type="InterPro" id="IPR002369">
    <property type="entry name" value="Integrin_bsu_VWA"/>
</dbReference>
<protein>
    <recommendedName>
        <fullName evidence="11">VWFA domain-containing protein</fullName>
    </recommendedName>
</protein>
<keyword evidence="4" id="KW-0732">Signal</keyword>
<dbReference type="PANTHER" id="PTHR23221:SF7">
    <property type="entry name" value="PHOSPHATIDYLINOSITOL-GLYCAN-SPECIFIC PHOSPHOLIPASE D"/>
    <property type="match status" value="1"/>
</dbReference>
<dbReference type="InterPro" id="IPR028994">
    <property type="entry name" value="Integrin_alpha_N"/>
</dbReference>
<dbReference type="GO" id="GO:0016787">
    <property type="term" value="F:hydrolase activity"/>
    <property type="evidence" value="ECO:0007669"/>
    <property type="project" value="UniProtKB-KW"/>
</dbReference>
<dbReference type="PROSITE" id="PS50234">
    <property type="entry name" value="VWFA"/>
    <property type="match status" value="1"/>
</dbReference>
<dbReference type="SMART" id="SM00187">
    <property type="entry name" value="INB"/>
    <property type="match status" value="1"/>
</dbReference>
<sequence length="1502" mass="148080">MTLPSNKIQLVPTVLSGGGYTLTSDFFGDLATVPVGGLAKGNIAGLSDLNGDGLADLAIGAPGDDDKAVNAGRAFVMLGASAPGVSEKFADYLPDVLIIDGVNAGDMAGFAMAGIGDLNGDGRGEILVSAPGMVANGAADAGMGFVLWGMAAANGAGIDLADVVGNGAEGYSIRGQAAGDLAGWSMTSIADMNGDGLAEVLIGAPGNDAGGADAGAAYVVWGKGTGTTVQLNTVAAGTGGFAIQGAAAGDMIGKAVAALGDQGGDGKAEILLGSATADGGAGAVWVVDGQASGGAVSLGALASGYKISGEAGSGAGVSVTSAGDVNGDGREDILIGGTNAAWLVYGQAGHADVSLSDVAAGVGGVKITGGAMADLRVLGNADLNGDGIKDLILGTPHDAEGGANAGAVYVAWGDQLYRPVSLADLSASIGGAKIVGAAGSLTGMSLALTQDLNGDGRVDLMIGAPGVGEGVQVLYTPSSWTRDDNVYGSAAADLIGAGYGGPHHAIGEGADSVLGLGGNDTIETGGGNDTLEGGQGADSLIGGAGDDLYLVDAGDVVVEALDGGIDTVQSAQNHSLAENVEKLVLLGAAENGIGNALDNTLTGNVAANWLVGGAGNDTMIGGQGNDAYQVTEAGDVVIEAAAGGTDTVRASFDYILGANVENLILEGAALKGTGNAGFNAITGNALNNVLDGKAGMDTLRGLGGDDTYYVDATLDQVFENAGEGNDRVNASADFTLRGEIETLVLTRAGLRGTGSEYANTILGSAGADSLDGGLGADSLAGGRGDDSYFTDGLDTITEAKNAGIDTVYASVDLVLGANLENLVLTGAAHVGTGNTLANTITGTALADTLSGGLGADTMVGGLGDDLYRVDNAGDVVTETGGRDTVLASASWTMTEGVEVLTLTKGGLTGTGNLGDNQINGSTGRDSLVGLEGNDTLDGGAGNDTMVGGAGDDTYIIDSSGDVIIETSGLDVAVLMRDGLTVTGDVEIIRLGGTAHSLTGSASDNILEGGTGNDSIDGGAGNDLLLAGEGDDELHASSGHDVLSGGAGDDRYRINGASCEIEDFLGDDTLDASEGTGNDYIDLSGNTDSVIEDENCHIGGGGSTASPLDVQFLQDLTGSFGDDIATVRGLVPQLVAAIQAVQANATFGVSSFIDKPISPFGVSGEWVYKLEQALSADAATLLATYNRISNLSGADGPESQIEALMQLALHATETGFRADSARFVVLFTDAPFHVAGDGAAAGILTPNNGDGVMDGGGIGEDYPMIAQLATALQAAGIIPIFAVAGGYESTYQGLVTQLGRGAVVTLGLDSANIVSAITTGLTTATQTHIENADCGIGNDTVIGSDDDNSVSGGAGNDSLSGGAGLDDLKGGSGVDILAGDDGDDRIEGGLGGDDLSGGLGGDTFVFTQRDSLRSGSDVIRDFTSGEDHIDLSAIDADTLTLGDQGFAFIDAAAFGHVAGELRLATVGGFLQLQGDTNGDGLADFVLRFDLATGMAPVVTDLIL</sequence>
<evidence type="ECO:0000256" key="3">
    <source>
        <dbReference type="ARBA" id="ARBA00022692"/>
    </source>
</evidence>
<comment type="similarity">
    <text evidence="2">Belongs to the integrin beta chain family.</text>
</comment>
<dbReference type="Proteomes" id="UP001193501">
    <property type="component" value="Unassembled WGS sequence"/>
</dbReference>
<dbReference type="PROSITE" id="PS00330">
    <property type="entry name" value="HEMOLYSIN_CALCIUM"/>
    <property type="match status" value="5"/>
</dbReference>
<dbReference type="Gene3D" id="2.130.10.130">
    <property type="entry name" value="Integrin alpha, N-terminal"/>
    <property type="match status" value="3"/>
</dbReference>
<keyword evidence="8" id="KW-0472">Membrane</keyword>
<evidence type="ECO:0000256" key="9">
    <source>
        <dbReference type="ARBA" id="ARBA00023157"/>
    </source>
</evidence>